<dbReference type="InterPro" id="IPR036942">
    <property type="entry name" value="Beta-barrel_TonB_sf"/>
</dbReference>
<keyword evidence="10 11" id="KW-0998">Cell outer membrane</keyword>
<dbReference type="SUPFAM" id="SSF56935">
    <property type="entry name" value="Porins"/>
    <property type="match status" value="1"/>
</dbReference>
<keyword evidence="2 11" id="KW-0813">Transport</keyword>
<dbReference type="EMBL" id="QFBC01000025">
    <property type="protein sequence ID" value="PWE52485.1"/>
    <property type="molecule type" value="Genomic_DNA"/>
</dbReference>
<feature type="signal peptide" evidence="13">
    <location>
        <begin position="1"/>
        <end position="37"/>
    </location>
</feature>
<dbReference type="InterPro" id="IPR012910">
    <property type="entry name" value="Plug_dom"/>
</dbReference>
<evidence type="ECO:0000256" key="2">
    <source>
        <dbReference type="ARBA" id="ARBA00022448"/>
    </source>
</evidence>
<protein>
    <submittedName>
        <fullName evidence="15">TonB-dependent receptor</fullName>
    </submittedName>
</protein>
<accession>A0A2U2DGM9</accession>
<dbReference type="InterPro" id="IPR039426">
    <property type="entry name" value="TonB-dep_rcpt-like"/>
</dbReference>
<dbReference type="CDD" id="cd01347">
    <property type="entry name" value="ligand_gated_channel"/>
    <property type="match status" value="1"/>
</dbReference>
<dbReference type="SMART" id="SM00965">
    <property type="entry name" value="STN"/>
    <property type="match status" value="1"/>
</dbReference>
<keyword evidence="16" id="KW-1185">Reference proteome</keyword>
<dbReference type="PANTHER" id="PTHR32552">
    <property type="entry name" value="FERRICHROME IRON RECEPTOR-RELATED"/>
    <property type="match status" value="1"/>
</dbReference>
<dbReference type="OrthoDB" id="9760333at2"/>
<dbReference type="Pfam" id="PF07715">
    <property type="entry name" value="Plug"/>
    <property type="match status" value="1"/>
</dbReference>
<dbReference type="RefSeq" id="WP_109462103.1">
    <property type="nucleotide sequence ID" value="NZ_QFBC01000025.1"/>
</dbReference>
<keyword evidence="5 11" id="KW-0812">Transmembrane</keyword>
<dbReference type="Pfam" id="PF07660">
    <property type="entry name" value="STN"/>
    <property type="match status" value="1"/>
</dbReference>
<keyword evidence="13" id="KW-0732">Signal</keyword>
<dbReference type="InterPro" id="IPR000531">
    <property type="entry name" value="Beta-barrel_TonB"/>
</dbReference>
<feature type="chain" id="PRO_5015546039" evidence="13">
    <location>
        <begin position="38"/>
        <end position="813"/>
    </location>
</feature>
<comment type="caution">
    <text evidence="15">The sequence shown here is derived from an EMBL/GenBank/DDBJ whole genome shotgun (WGS) entry which is preliminary data.</text>
</comment>
<sequence length="813" mass="89623">MTTKKKTRPASGNRGRLRLALWAGTILAVNWTSPASAQNAAPGQMAQQSISIPAGPLTPALNRLAAQAGLQILFEAELAQGKTTRGAAGNLTPEEALDAVLAGTGISGRFAGKTQVVLSINTASIGEDTAEAGNGSATELEAITIYGARNATTLASTSSSIGIITAEQINDSHIQSFRDGFRRLANVMDADWVDGGFIIRGVNSEGLVPGGAPLATLYVDGVQQTVRGARRGARGLFDVEQVEVYRGPQSTLSGRAAMSGAIYIKTKDPVFEREAELSGTIGTGNLYGGAFMVNTPLVDDQIAVRIAGEIQRSKNDINYPTFTGYDGYDEFTHDLNYQIRGKVLFEPAEMPETRALLSYSFSHDDPYVRDIGGPAGSMGFSFDEERGDYQIPAYIETRPTDVHNIGLEVTHDFSNELKLTSLSAFSYSDTKRRSPNYGTVGEINTYHGYYKEWIGSQELRLNYEGDKWNWVGGVYLSYEDEKNFYDRTIPLSATINRNQVQHNTQKSFNAALFGEATYEFIPTWKVTVGGRLDYTEQDITQHLVRTQPLGGRTSVLTDYGASFDEVNFVPKIGLSKELTETQTIGVTYSQGFRTGGASYDSLNRTAYTYDPETASTYEIFYKGTFLDDRLALNSNVFFTRYSDQQVQMQLDPTDPLTRRILNAASSEAWGFEIEPSFKVTDNLETFVSLGYVHTEFKDFNDLTYGNLSGLPFPEAPEWSLGLGARYTFDNGVFVGADAKYTSSYMARLGSLPHDFLDSRWIVNMQAGYKTERWEVNAFAQNLLDEKYFVYNDNDIAASLGERRSFGLNLKVRF</sequence>
<reference evidence="15 16" key="1">
    <citation type="submission" date="2018-05" db="EMBL/GenBank/DDBJ databases">
        <title>The draft genome of strain NS-104.</title>
        <authorList>
            <person name="Hang P."/>
            <person name="Jiang J."/>
        </authorList>
    </citation>
    <scope>NUCLEOTIDE SEQUENCE [LARGE SCALE GENOMIC DNA]</scope>
    <source>
        <strain evidence="15 16">NS-104</strain>
    </source>
</reference>
<proteinExistence type="inferred from homology"/>
<keyword evidence="4" id="KW-0410">Iron transport</keyword>
<keyword evidence="6" id="KW-0408">Iron</keyword>
<keyword evidence="3 11" id="KW-1134">Transmembrane beta strand</keyword>
<dbReference type="Gene3D" id="3.55.50.30">
    <property type="match status" value="1"/>
</dbReference>
<dbReference type="GO" id="GO:0006826">
    <property type="term" value="P:iron ion transport"/>
    <property type="evidence" value="ECO:0007669"/>
    <property type="project" value="UniProtKB-KW"/>
</dbReference>
<evidence type="ECO:0000256" key="11">
    <source>
        <dbReference type="PROSITE-ProRule" id="PRU01360"/>
    </source>
</evidence>
<feature type="domain" description="Secretin/TonB short N-terminal" evidence="14">
    <location>
        <begin position="70"/>
        <end position="120"/>
    </location>
</feature>
<organism evidence="15 16">
    <name type="scientific">Metarhizobium album</name>
    <dbReference type="NCBI Taxonomy" id="2182425"/>
    <lineage>
        <taxon>Bacteria</taxon>
        <taxon>Pseudomonadati</taxon>
        <taxon>Pseudomonadota</taxon>
        <taxon>Alphaproteobacteria</taxon>
        <taxon>Hyphomicrobiales</taxon>
        <taxon>Rhizobiaceae</taxon>
        <taxon>Metarhizobium</taxon>
    </lineage>
</organism>
<dbReference type="Gene3D" id="2.40.170.20">
    <property type="entry name" value="TonB-dependent receptor, beta-barrel domain"/>
    <property type="match status" value="1"/>
</dbReference>
<comment type="similarity">
    <text evidence="11 12">Belongs to the TonB-dependent receptor family.</text>
</comment>
<evidence type="ECO:0000259" key="14">
    <source>
        <dbReference type="SMART" id="SM00965"/>
    </source>
</evidence>
<dbReference type="PANTHER" id="PTHR32552:SF81">
    <property type="entry name" value="TONB-DEPENDENT OUTER MEMBRANE RECEPTOR"/>
    <property type="match status" value="1"/>
</dbReference>
<evidence type="ECO:0000256" key="6">
    <source>
        <dbReference type="ARBA" id="ARBA00023004"/>
    </source>
</evidence>
<evidence type="ECO:0000256" key="5">
    <source>
        <dbReference type="ARBA" id="ARBA00022692"/>
    </source>
</evidence>
<evidence type="ECO:0000256" key="13">
    <source>
        <dbReference type="SAM" id="SignalP"/>
    </source>
</evidence>
<evidence type="ECO:0000256" key="10">
    <source>
        <dbReference type="ARBA" id="ARBA00023237"/>
    </source>
</evidence>
<evidence type="ECO:0000313" key="15">
    <source>
        <dbReference type="EMBL" id="PWE52485.1"/>
    </source>
</evidence>
<comment type="subcellular location">
    <subcellularLocation>
        <location evidence="1 11">Cell outer membrane</location>
        <topology evidence="1 11">Multi-pass membrane protein</topology>
    </subcellularLocation>
</comment>
<dbReference type="AlphaFoldDB" id="A0A2U2DGM9"/>
<evidence type="ECO:0000256" key="4">
    <source>
        <dbReference type="ARBA" id="ARBA00022496"/>
    </source>
</evidence>
<evidence type="ECO:0000313" key="16">
    <source>
        <dbReference type="Proteomes" id="UP000245252"/>
    </source>
</evidence>
<keyword evidence="8 12" id="KW-0798">TonB box</keyword>
<evidence type="ECO:0000256" key="12">
    <source>
        <dbReference type="RuleBase" id="RU003357"/>
    </source>
</evidence>
<dbReference type="PROSITE" id="PS52016">
    <property type="entry name" value="TONB_DEPENDENT_REC_3"/>
    <property type="match status" value="1"/>
</dbReference>
<keyword evidence="7" id="KW-0406">Ion transport</keyword>
<evidence type="ECO:0000256" key="8">
    <source>
        <dbReference type="ARBA" id="ARBA00023077"/>
    </source>
</evidence>
<keyword evidence="15" id="KW-0675">Receptor</keyword>
<gene>
    <name evidence="15" type="ORF">DEM27_30880</name>
</gene>
<dbReference type="Proteomes" id="UP000245252">
    <property type="component" value="Unassembled WGS sequence"/>
</dbReference>
<dbReference type="InterPro" id="IPR011662">
    <property type="entry name" value="Secretin/TonB_short_N"/>
</dbReference>
<evidence type="ECO:0000256" key="9">
    <source>
        <dbReference type="ARBA" id="ARBA00023136"/>
    </source>
</evidence>
<dbReference type="GO" id="GO:0009279">
    <property type="term" value="C:cell outer membrane"/>
    <property type="evidence" value="ECO:0007669"/>
    <property type="project" value="UniProtKB-SubCell"/>
</dbReference>
<evidence type="ECO:0000256" key="3">
    <source>
        <dbReference type="ARBA" id="ARBA00022452"/>
    </source>
</evidence>
<name>A0A2U2DGM9_9HYPH</name>
<evidence type="ECO:0000256" key="7">
    <source>
        <dbReference type="ARBA" id="ARBA00023065"/>
    </source>
</evidence>
<evidence type="ECO:0000256" key="1">
    <source>
        <dbReference type="ARBA" id="ARBA00004571"/>
    </source>
</evidence>
<dbReference type="Pfam" id="PF00593">
    <property type="entry name" value="TonB_dep_Rec_b-barrel"/>
    <property type="match status" value="1"/>
</dbReference>
<keyword evidence="9 11" id="KW-0472">Membrane</keyword>